<name>A0A365P3V9_9FLAO</name>
<dbReference type="Pfam" id="PF17293">
    <property type="entry name" value="Arm-DNA-bind_5"/>
    <property type="match status" value="1"/>
</dbReference>
<dbReference type="SUPFAM" id="SSF56349">
    <property type="entry name" value="DNA breaking-rejoining enzymes"/>
    <property type="match status" value="1"/>
</dbReference>
<dbReference type="EMBL" id="QLST01000004">
    <property type="protein sequence ID" value="RBA29097.1"/>
    <property type="molecule type" value="Genomic_DNA"/>
</dbReference>
<dbReference type="GO" id="GO:0006310">
    <property type="term" value="P:DNA recombination"/>
    <property type="evidence" value="ECO:0007669"/>
    <property type="project" value="UniProtKB-KW"/>
</dbReference>
<accession>A0A365P3V9</accession>
<dbReference type="Gene3D" id="1.10.443.10">
    <property type="entry name" value="Intergrase catalytic core"/>
    <property type="match status" value="1"/>
</dbReference>
<evidence type="ECO:0000313" key="5">
    <source>
        <dbReference type="EMBL" id="RBA29097.1"/>
    </source>
</evidence>
<dbReference type="OrthoDB" id="1094492at2"/>
<protein>
    <submittedName>
        <fullName evidence="5">Site-specific integrase</fullName>
    </submittedName>
</protein>
<dbReference type="InterPro" id="IPR035386">
    <property type="entry name" value="Arm-DNA-bind_5"/>
</dbReference>
<proteinExistence type="inferred from homology"/>
<comment type="similarity">
    <text evidence="1">Belongs to the 'phage' integrase family.</text>
</comment>
<evidence type="ECO:0000256" key="2">
    <source>
        <dbReference type="ARBA" id="ARBA00023125"/>
    </source>
</evidence>
<dbReference type="Proteomes" id="UP000253319">
    <property type="component" value="Unassembled WGS sequence"/>
</dbReference>
<dbReference type="PROSITE" id="PS51898">
    <property type="entry name" value="TYR_RECOMBINASE"/>
    <property type="match status" value="1"/>
</dbReference>
<keyword evidence="6" id="KW-1185">Reference proteome</keyword>
<dbReference type="InterPro" id="IPR011010">
    <property type="entry name" value="DNA_brk_join_enz"/>
</dbReference>
<dbReference type="AlphaFoldDB" id="A0A365P3V9"/>
<dbReference type="PANTHER" id="PTHR30349">
    <property type="entry name" value="PHAGE INTEGRASE-RELATED"/>
    <property type="match status" value="1"/>
</dbReference>
<gene>
    <name evidence="5" type="ORF">DPN68_04790</name>
</gene>
<dbReference type="Pfam" id="PF13102">
    <property type="entry name" value="Phage_int_SAM_5"/>
    <property type="match status" value="1"/>
</dbReference>
<dbReference type="CDD" id="cd01185">
    <property type="entry name" value="INTN1_C_like"/>
    <property type="match status" value="1"/>
</dbReference>
<dbReference type="InterPro" id="IPR013762">
    <property type="entry name" value="Integrase-like_cat_sf"/>
</dbReference>
<dbReference type="InterPro" id="IPR025269">
    <property type="entry name" value="SAM-like_dom"/>
</dbReference>
<dbReference type="Gene3D" id="1.10.150.130">
    <property type="match status" value="1"/>
</dbReference>
<evidence type="ECO:0000313" key="6">
    <source>
        <dbReference type="Proteomes" id="UP000253319"/>
    </source>
</evidence>
<dbReference type="GO" id="GO:0003677">
    <property type="term" value="F:DNA binding"/>
    <property type="evidence" value="ECO:0007669"/>
    <property type="project" value="UniProtKB-KW"/>
</dbReference>
<evidence type="ECO:0000259" key="4">
    <source>
        <dbReference type="PROSITE" id="PS51898"/>
    </source>
</evidence>
<organism evidence="5 6">
    <name type="scientific">Flavobacterium tibetense</name>
    <dbReference type="NCBI Taxonomy" id="2233533"/>
    <lineage>
        <taxon>Bacteria</taxon>
        <taxon>Pseudomonadati</taxon>
        <taxon>Bacteroidota</taxon>
        <taxon>Flavobacteriia</taxon>
        <taxon>Flavobacteriales</taxon>
        <taxon>Flavobacteriaceae</taxon>
        <taxon>Flavobacterium</taxon>
    </lineage>
</organism>
<reference evidence="5 6" key="1">
    <citation type="submission" date="2018-06" db="EMBL/GenBank/DDBJ databases">
        <title>Flavobacterium tibetense sp. nov., isolated from a wetland YonghuCo on Tibetan Plateau.</title>
        <authorList>
            <person name="Xing P."/>
            <person name="Phurbu D."/>
            <person name="Lu H."/>
        </authorList>
    </citation>
    <scope>NUCLEOTIDE SEQUENCE [LARGE SCALE GENOMIC DNA]</scope>
    <source>
        <strain evidence="5 6">YH5</strain>
    </source>
</reference>
<feature type="domain" description="Tyr recombinase" evidence="4">
    <location>
        <begin position="210"/>
        <end position="398"/>
    </location>
</feature>
<dbReference type="InterPro" id="IPR010998">
    <property type="entry name" value="Integrase_recombinase_N"/>
</dbReference>
<keyword evidence="2" id="KW-0238">DNA-binding</keyword>
<sequence length="416" mass="48726">MVNVKIILRKKVNNEGLYPVVLRITKDRKSKIISLNFKCSLNDWNDSNSQFKKSFHNHSQSNLALARIKEKALKVINDFQLDEIDFTLEQFEEKFRGKELNKISVFEFFDELITDLIKSGRVGNAKAIRETKQSFFSFCKRKNIVFKEITPSMLDKYEVFLKQNNNSDGGVAFKMRELRSVYNKAIKQGVVQEKYYPFKIYKISKLKIGNIKKALTREEVRLIENFDVSLYPNLAEGKSLFLFSYFCRGMNFYDMMLLKWANISGNRIYYIRSKTKGRFNIEILPIVQEILDFYKMQNLGTDYVFPILLKENMTATEIQNRKHKKLKKFNSDLKKMAEILEINKPISSYVARHSFATNLKHSGAATDIVSQSMGHKNVAITMSYLKDFDNDIIDKEMNRLVQESVITHYEYSRFAV</sequence>
<evidence type="ECO:0000256" key="3">
    <source>
        <dbReference type="ARBA" id="ARBA00023172"/>
    </source>
</evidence>
<evidence type="ECO:0000256" key="1">
    <source>
        <dbReference type="ARBA" id="ARBA00008857"/>
    </source>
</evidence>
<dbReference type="Pfam" id="PF00589">
    <property type="entry name" value="Phage_integrase"/>
    <property type="match status" value="1"/>
</dbReference>
<comment type="caution">
    <text evidence="5">The sequence shown here is derived from an EMBL/GenBank/DDBJ whole genome shotgun (WGS) entry which is preliminary data.</text>
</comment>
<dbReference type="GO" id="GO:0015074">
    <property type="term" value="P:DNA integration"/>
    <property type="evidence" value="ECO:0007669"/>
    <property type="project" value="InterPro"/>
</dbReference>
<dbReference type="InterPro" id="IPR002104">
    <property type="entry name" value="Integrase_catalytic"/>
</dbReference>
<dbReference type="PANTHER" id="PTHR30349:SF64">
    <property type="entry name" value="PROPHAGE INTEGRASE INTD-RELATED"/>
    <property type="match status" value="1"/>
</dbReference>
<dbReference type="InterPro" id="IPR050090">
    <property type="entry name" value="Tyrosine_recombinase_XerCD"/>
</dbReference>
<keyword evidence="3" id="KW-0233">DNA recombination</keyword>